<dbReference type="GO" id="GO:0090729">
    <property type="term" value="F:toxin activity"/>
    <property type="evidence" value="ECO:0007669"/>
    <property type="project" value="UniProtKB-KW"/>
</dbReference>
<dbReference type="GO" id="GO:0016787">
    <property type="term" value="F:hydrolase activity"/>
    <property type="evidence" value="ECO:0007669"/>
    <property type="project" value="UniProtKB-KW"/>
</dbReference>
<evidence type="ECO:0000259" key="6">
    <source>
        <dbReference type="Pfam" id="PF01850"/>
    </source>
</evidence>
<dbReference type="InterPro" id="IPR029060">
    <property type="entry name" value="PIN-like_dom_sf"/>
</dbReference>
<evidence type="ECO:0000256" key="1">
    <source>
        <dbReference type="ARBA" id="ARBA00022649"/>
    </source>
</evidence>
<keyword evidence="1 5" id="KW-1277">Toxin-antitoxin system</keyword>
<dbReference type="EMBL" id="FUIG01000041">
    <property type="protein sequence ID" value="SJM32984.1"/>
    <property type="molecule type" value="Genomic_DNA"/>
</dbReference>
<dbReference type="InterPro" id="IPR022907">
    <property type="entry name" value="VapC_family"/>
</dbReference>
<dbReference type="CDD" id="cd09871">
    <property type="entry name" value="PIN_MtVapC28-VapC30-like"/>
    <property type="match status" value="1"/>
</dbReference>
<feature type="binding site" evidence="5">
    <location>
        <position position="115"/>
    </location>
    <ligand>
        <name>Mg(2+)</name>
        <dbReference type="ChEBI" id="CHEBI:18420"/>
    </ligand>
</feature>
<feature type="domain" description="PIN" evidence="6">
    <location>
        <begin position="1"/>
        <end position="140"/>
    </location>
</feature>
<dbReference type="Pfam" id="PF01850">
    <property type="entry name" value="PIN"/>
    <property type="match status" value="1"/>
</dbReference>
<dbReference type="EC" id="3.1.-.-" evidence="5"/>
<dbReference type="Gene3D" id="3.40.50.1010">
    <property type="entry name" value="5'-nuclease"/>
    <property type="match status" value="1"/>
</dbReference>
<name>A0A2P9AP98_9HYPH</name>
<feature type="binding site" evidence="5">
    <location>
        <position position="4"/>
    </location>
    <ligand>
        <name>Mg(2+)</name>
        <dbReference type="ChEBI" id="CHEBI:18420"/>
    </ligand>
</feature>
<evidence type="ECO:0000256" key="4">
    <source>
        <dbReference type="ARBA" id="ARBA00022801"/>
    </source>
</evidence>
<dbReference type="GO" id="GO:0000287">
    <property type="term" value="F:magnesium ion binding"/>
    <property type="evidence" value="ECO:0007669"/>
    <property type="project" value="UniProtKB-UniRule"/>
</dbReference>
<evidence type="ECO:0000313" key="8">
    <source>
        <dbReference type="Proteomes" id="UP000245698"/>
    </source>
</evidence>
<comment type="similarity">
    <text evidence="5">Belongs to the PINc/VapC protein family.</text>
</comment>
<keyword evidence="2 5" id="KW-0540">Nuclease</keyword>
<dbReference type="HAMAP" id="MF_00265">
    <property type="entry name" value="VapC_Nob1"/>
    <property type="match status" value="1"/>
</dbReference>
<dbReference type="InterPro" id="IPR002716">
    <property type="entry name" value="PIN_dom"/>
</dbReference>
<keyword evidence="4 5" id="KW-0378">Hydrolase</keyword>
<organism evidence="7 8">
    <name type="scientific">Mesorhizobium delmotii</name>
    <dbReference type="NCBI Taxonomy" id="1631247"/>
    <lineage>
        <taxon>Bacteria</taxon>
        <taxon>Pseudomonadati</taxon>
        <taxon>Pseudomonadota</taxon>
        <taxon>Alphaproteobacteria</taxon>
        <taxon>Hyphomicrobiales</taxon>
        <taxon>Phyllobacteriaceae</taxon>
        <taxon>Mesorhizobium</taxon>
    </lineage>
</organism>
<proteinExistence type="inferred from homology"/>
<protein>
    <recommendedName>
        <fullName evidence="5">Ribonuclease VapC</fullName>
        <shortName evidence="5">RNase VapC</shortName>
        <ecNumber evidence="5">3.1.-.-</ecNumber>
    </recommendedName>
    <alternativeName>
        <fullName evidence="5">Toxin VapC</fullName>
    </alternativeName>
</protein>
<keyword evidence="5" id="KW-0460">Magnesium</keyword>
<dbReference type="RefSeq" id="WP_123149807.1">
    <property type="nucleotide sequence ID" value="NZ_FUIG01000041.1"/>
</dbReference>
<comment type="function">
    <text evidence="5">Toxic component of a toxin-antitoxin (TA) system. An RNase.</text>
</comment>
<evidence type="ECO:0000256" key="2">
    <source>
        <dbReference type="ARBA" id="ARBA00022722"/>
    </source>
</evidence>
<dbReference type="SUPFAM" id="SSF88723">
    <property type="entry name" value="PIN domain-like"/>
    <property type="match status" value="1"/>
</dbReference>
<sequence length="142" mass="15606">MFLDASAIIALILREANAERLLRRIETAERLYFSPSSAFEAVLGIARRKSVAESGDQAPTPPALIDQCQTIVIGFLAELKAVEVPLDAIIRELAVKAARDYGRYVGHPAKLNFGDCFSYACAKAYRVPLLYKGNDFLQTDLA</sequence>
<keyword evidence="5" id="KW-0800">Toxin</keyword>
<dbReference type="Proteomes" id="UP000245698">
    <property type="component" value="Unassembled WGS sequence"/>
</dbReference>
<comment type="cofactor">
    <cofactor evidence="5">
        <name>Mg(2+)</name>
        <dbReference type="ChEBI" id="CHEBI:18420"/>
    </cofactor>
</comment>
<accession>A0A2P9AP98</accession>
<evidence type="ECO:0000256" key="5">
    <source>
        <dbReference type="HAMAP-Rule" id="MF_00265"/>
    </source>
</evidence>
<dbReference type="GO" id="GO:0004540">
    <property type="term" value="F:RNA nuclease activity"/>
    <property type="evidence" value="ECO:0007669"/>
    <property type="project" value="InterPro"/>
</dbReference>
<gene>
    <name evidence="5" type="primary">vapC</name>
    <name evidence="7" type="ORF">BQ8482_330119</name>
</gene>
<reference evidence="8" key="1">
    <citation type="submission" date="2016-12" db="EMBL/GenBank/DDBJ databases">
        <authorList>
            <person name="Brunel B."/>
        </authorList>
    </citation>
    <scope>NUCLEOTIDE SEQUENCE [LARGE SCALE GENOMIC DNA]</scope>
</reference>
<keyword evidence="8" id="KW-1185">Reference proteome</keyword>
<keyword evidence="3 5" id="KW-0479">Metal-binding</keyword>
<evidence type="ECO:0000313" key="7">
    <source>
        <dbReference type="EMBL" id="SJM32984.1"/>
    </source>
</evidence>
<evidence type="ECO:0000256" key="3">
    <source>
        <dbReference type="ARBA" id="ARBA00022723"/>
    </source>
</evidence>
<dbReference type="AlphaFoldDB" id="A0A2P9AP98"/>